<dbReference type="GO" id="GO:0046872">
    <property type="term" value="F:metal ion binding"/>
    <property type="evidence" value="ECO:0007669"/>
    <property type="project" value="UniProtKB-UniRule"/>
</dbReference>
<evidence type="ECO:0000313" key="18">
    <source>
        <dbReference type="Proteomes" id="UP000800096"/>
    </source>
</evidence>
<comment type="subcellular location">
    <subcellularLocation>
        <location evidence="2">Mitochondrion matrix</location>
    </subcellularLocation>
</comment>
<comment type="cofactor">
    <cofactor evidence="15">
        <name>Zn(2+)</name>
        <dbReference type="ChEBI" id="CHEBI:29105"/>
    </cofactor>
    <text evidence="15">Binds 1 zinc ion.</text>
</comment>
<keyword evidence="18" id="KW-1185">Reference proteome</keyword>
<dbReference type="AlphaFoldDB" id="A0A6A5R0J8"/>
<evidence type="ECO:0000256" key="8">
    <source>
        <dbReference type="ARBA" id="ARBA00022801"/>
    </source>
</evidence>
<comment type="catalytic activity">
    <reaction evidence="1">
        <text>Release of an N-terminal octapeptide as second stage of processing of some proteins imported into the mitochondrion.</text>
        <dbReference type="EC" id="3.4.24.59"/>
    </reaction>
</comment>
<keyword evidence="8 15" id="KW-0378">Hydrolase</keyword>
<dbReference type="Proteomes" id="UP000800096">
    <property type="component" value="Unassembled WGS sequence"/>
</dbReference>
<evidence type="ECO:0000259" key="16">
    <source>
        <dbReference type="Pfam" id="PF01432"/>
    </source>
</evidence>
<evidence type="ECO:0000256" key="7">
    <source>
        <dbReference type="ARBA" id="ARBA00022723"/>
    </source>
</evidence>
<reference evidence="17" key="1">
    <citation type="journal article" date="2020" name="Stud. Mycol.">
        <title>101 Dothideomycetes genomes: a test case for predicting lifestyles and emergence of pathogens.</title>
        <authorList>
            <person name="Haridas S."/>
            <person name="Albert R."/>
            <person name="Binder M."/>
            <person name="Bloem J."/>
            <person name="Labutti K."/>
            <person name="Salamov A."/>
            <person name="Andreopoulos B."/>
            <person name="Baker S."/>
            <person name="Barry K."/>
            <person name="Bills G."/>
            <person name="Bluhm B."/>
            <person name="Cannon C."/>
            <person name="Castanera R."/>
            <person name="Culley D."/>
            <person name="Daum C."/>
            <person name="Ezra D."/>
            <person name="Gonzalez J."/>
            <person name="Henrissat B."/>
            <person name="Kuo A."/>
            <person name="Liang C."/>
            <person name="Lipzen A."/>
            <person name="Lutzoni F."/>
            <person name="Magnuson J."/>
            <person name="Mondo S."/>
            <person name="Nolan M."/>
            <person name="Ohm R."/>
            <person name="Pangilinan J."/>
            <person name="Park H.-J."/>
            <person name="Ramirez L."/>
            <person name="Alfaro M."/>
            <person name="Sun H."/>
            <person name="Tritt A."/>
            <person name="Yoshinaga Y."/>
            <person name="Zwiers L.-H."/>
            <person name="Turgeon B."/>
            <person name="Goodwin S."/>
            <person name="Spatafora J."/>
            <person name="Crous P."/>
            <person name="Grigoriev I."/>
        </authorList>
    </citation>
    <scope>NUCLEOTIDE SEQUENCE</scope>
    <source>
        <strain evidence="17">HMLAC05119</strain>
    </source>
</reference>
<dbReference type="OrthoDB" id="17530at2759"/>
<evidence type="ECO:0000256" key="2">
    <source>
        <dbReference type="ARBA" id="ARBA00004305"/>
    </source>
</evidence>
<evidence type="ECO:0000256" key="9">
    <source>
        <dbReference type="ARBA" id="ARBA00022833"/>
    </source>
</evidence>
<dbReference type="GO" id="GO:0004222">
    <property type="term" value="F:metalloendopeptidase activity"/>
    <property type="evidence" value="ECO:0007669"/>
    <property type="project" value="UniProtKB-EC"/>
</dbReference>
<accession>A0A6A5R0J8</accession>
<dbReference type="EC" id="3.4.24.59" evidence="4"/>
<name>A0A6A5R0J8_AMPQU</name>
<keyword evidence="12" id="KW-0496">Mitochondrion</keyword>
<evidence type="ECO:0000313" key="17">
    <source>
        <dbReference type="EMBL" id="KAF1920630.1"/>
    </source>
</evidence>
<keyword evidence="11 15" id="KW-0482">Metalloprotease</keyword>
<dbReference type="InterPro" id="IPR045090">
    <property type="entry name" value="Pept_M3A_M3B"/>
</dbReference>
<dbReference type="GO" id="GO:0006518">
    <property type="term" value="P:peptide metabolic process"/>
    <property type="evidence" value="ECO:0007669"/>
    <property type="project" value="TreeGrafter"/>
</dbReference>
<comment type="similarity">
    <text evidence="3 15">Belongs to the peptidase M3 family.</text>
</comment>
<keyword evidence="10" id="KW-0809">Transit peptide</keyword>
<evidence type="ECO:0000256" key="12">
    <source>
        <dbReference type="ARBA" id="ARBA00023128"/>
    </source>
</evidence>
<dbReference type="InterPro" id="IPR001567">
    <property type="entry name" value="Pept_M3A_M3B_dom"/>
</dbReference>
<keyword evidence="7 15" id="KW-0479">Metal-binding</keyword>
<dbReference type="EMBL" id="ML979132">
    <property type="protein sequence ID" value="KAF1920630.1"/>
    <property type="molecule type" value="Genomic_DNA"/>
</dbReference>
<evidence type="ECO:0000256" key="10">
    <source>
        <dbReference type="ARBA" id="ARBA00022946"/>
    </source>
</evidence>
<evidence type="ECO:0000256" key="6">
    <source>
        <dbReference type="ARBA" id="ARBA00022670"/>
    </source>
</evidence>
<dbReference type="InterPro" id="IPR033851">
    <property type="entry name" value="M3A_MIP"/>
</dbReference>
<dbReference type="Gene3D" id="1.10.1370.10">
    <property type="entry name" value="Neurolysin, domain 3"/>
    <property type="match status" value="1"/>
</dbReference>
<comment type="function">
    <text evidence="13">Cleaves proteins, imported into the mitochondrion, to their mature size. While most mitochondrial precursor proteins are processed to the mature form in one step by mitochondrial processing peptidase (MPP), the sequential cleavage by MIP of an octapeptide after initial processing by MPP is a required step for a subgroup of nuclear-encoded precursor proteins destined for the matrix or the inner membrane.</text>
</comment>
<evidence type="ECO:0000256" key="4">
    <source>
        <dbReference type="ARBA" id="ARBA00012441"/>
    </source>
</evidence>
<dbReference type="GO" id="GO:0005759">
    <property type="term" value="C:mitochondrial matrix"/>
    <property type="evidence" value="ECO:0007669"/>
    <property type="project" value="UniProtKB-SubCell"/>
</dbReference>
<dbReference type="SUPFAM" id="SSF55486">
    <property type="entry name" value="Metalloproteases ('zincins'), catalytic domain"/>
    <property type="match status" value="1"/>
</dbReference>
<evidence type="ECO:0000256" key="11">
    <source>
        <dbReference type="ARBA" id="ARBA00023049"/>
    </source>
</evidence>
<dbReference type="PANTHER" id="PTHR11804">
    <property type="entry name" value="PROTEASE M3 THIMET OLIGOPEPTIDASE-RELATED"/>
    <property type="match status" value="1"/>
</dbReference>
<evidence type="ECO:0000256" key="14">
    <source>
        <dbReference type="ARBA" id="ARBA00032470"/>
    </source>
</evidence>
<organism evidence="17 18">
    <name type="scientific">Ampelomyces quisqualis</name>
    <name type="common">Powdery mildew agent</name>
    <dbReference type="NCBI Taxonomy" id="50730"/>
    <lineage>
        <taxon>Eukaryota</taxon>
        <taxon>Fungi</taxon>
        <taxon>Dikarya</taxon>
        <taxon>Ascomycota</taxon>
        <taxon>Pezizomycotina</taxon>
        <taxon>Dothideomycetes</taxon>
        <taxon>Pleosporomycetidae</taxon>
        <taxon>Pleosporales</taxon>
        <taxon>Pleosporineae</taxon>
        <taxon>Phaeosphaeriaceae</taxon>
        <taxon>Ampelomyces</taxon>
    </lineage>
</organism>
<gene>
    <name evidence="17" type="ORF">BDU57DRAFT_509019</name>
</gene>
<dbReference type="GO" id="GO:0006627">
    <property type="term" value="P:protein processing involved in protein targeting to mitochondrion"/>
    <property type="evidence" value="ECO:0007669"/>
    <property type="project" value="TreeGrafter"/>
</dbReference>
<evidence type="ECO:0000256" key="13">
    <source>
        <dbReference type="ARBA" id="ARBA00025208"/>
    </source>
</evidence>
<keyword evidence="9 15" id="KW-0862">Zinc</keyword>
<feature type="domain" description="Peptidase M3A/M3B catalytic" evidence="16">
    <location>
        <begin position="345"/>
        <end position="831"/>
    </location>
</feature>
<evidence type="ECO:0000256" key="15">
    <source>
        <dbReference type="RuleBase" id="RU003435"/>
    </source>
</evidence>
<dbReference type="Gene3D" id="3.40.390.10">
    <property type="entry name" value="Collagenase (Catalytic Domain)"/>
    <property type="match status" value="1"/>
</dbReference>
<keyword evidence="6 15" id="KW-0645">Protease</keyword>
<dbReference type="InterPro" id="IPR024079">
    <property type="entry name" value="MetalloPept_cat_dom_sf"/>
</dbReference>
<dbReference type="Pfam" id="PF01432">
    <property type="entry name" value="Peptidase_M3"/>
    <property type="match status" value="1"/>
</dbReference>
<evidence type="ECO:0000256" key="5">
    <source>
        <dbReference type="ARBA" id="ARBA00018046"/>
    </source>
</evidence>
<protein>
    <recommendedName>
        <fullName evidence="5">Mitochondrial intermediate peptidase</fullName>
        <ecNumber evidence="4">3.4.24.59</ecNumber>
    </recommendedName>
    <alternativeName>
        <fullName evidence="14">Octapeptidyl aminopeptidase</fullName>
    </alternativeName>
</protein>
<evidence type="ECO:0000256" key="1">
    <source>
        <dbReference type="ARBA" id="ARBA00000436"/>
    </source>
</evidence>
<sequence>MGMATRAATQCDVEAPSSAALGHGPLPLLLPSSVCPPRKRPPTPNMLKRRDMLQRLARTKPPPWVCPQCLRHARCQRRFNSTFSATATARDTAPPPTLFGLSASGKTDDDALRNVFDNAAFWANFRNSSAKAKPAGIIGNKYLTHPAGFDDFVTITIQRCNRVVRKVSRAASMQDFRGMVKDLDKLSDLLCRVIDLADFVRSTHPNRKFQISAVKSYHTVFQYMNQLNTTPVLYNQLKKASDMPQVFQSWTEEEKIVARILMEDFARFGIGLDDATRERLVGLSGEIAEEGSQFVEGMAPETLTLKFDSKRMRGLDPNLASALTTWGETKISTMHQESQAVLRFVQDADVRRETYSADRTASKSTIERLETMLKLRAQLAQLSGYETFSHMTLENKMAKTPDAVHTFLKALYEDSRPAVMADLEELMELKRGDAHQDNFPNRINAWDKFYYTQKMLATMEGHYKQRAPDSLSAYFSVGTVLQGISRLFDRLYGVRLVPKETQPGEVWDDGVRRLDVISDTEGRIAVLYCDLFSRPGKTPNPAHFTLRCSREILPAELAEMQHMAHRFDSPIEAATDGMPVSYNADRNSYFQLPTIALICDFHKPHTPGRPTLLSIHEVRTLFHEMGHALHSILGRTSLQNVSGTRCATDIAELPSVLMEHFAFCPNVLGLYARHWETDAPLPIPLLEKRLKIDNRNGYTELESQILLSMLDQAYHSHLPLSEHFDSTNTYHDIYNRYASIPEPAGTAWQGFFGHLYGYGATYYSYLFDRAIAAKIWKHVFHEGKEEASLNRENGERYKEEILKWGGGRDGWECLAGVLQDGKLVGGGEAAMREVGRWGIDAAK</sequence>
<dbReference type="InterPro" id="IPR024077">
    <property type="entry name" value="Neurolysin/TOP_dom2"/>
</dbReference>
<evidence type="ECO:0000256" key="3">
    <source>
        <dbReference type="ARBA" id="ARBA00006040"/>
    </source>
</evidence>
<dbReference type="CDD" id="cd06457">
    <property type="entry name" value="M3A_MIP"/>
    <property type="match status" value="1"/>
</dbReference>
<proteinExistence type="inferred from homology"/>
<dbReference type="PANTHER" id="PTHR11804:SF79">
    <property type="entry name" value="MITOCHONDRIAL INTERMEDIATE PEPTIDASE"/>
    <property type="match status" value="1"/>
</dbReference>